<evidence type="ECO:0000256" key="1">
    <source>
        <dbReference type="SAM" id="Phobius"/>
    </source>
</evidence>
<evidence type="ECO:0000313" key="2">
    <source>
        <dbReference type="EMBL" id="ORY41970.1"/>
    </source>
</evidence>
<protein>
    <submittedName>
        <fullName evidence="2">Uncharacterized protein</fullName>
    </submittedName>
</protein>
<organism evidence="2 3">
    <name type="scientific">Rhizoclosmatium globosum</name>
    <dbReference type="NCBI Taxonomy" id="329046"/>
    <lineage>
        <taxon>Eukaryota</taxon>
        <taxon>Fungi</taxon>
        <taxon>Fungi incertae sedis</taxon>
        <taxon>Chytridiomycota</taxon>
        <taxon>Chytridiomycota incertae sedis</taxon>
        <taxon>Chytridiomycetes</taxon>
        <taxon>Chytridiales</taxon>
        <taxon>Chytriomycetaceae</taxon>
        <taxon>Rhizoclosmatium</taxon>
    </lineage>
</organism>
<name>A0A1Y2C4K3_9FUNG</name>
<keyword evidence="1" id="KW-0472">Membrane</keyword>
<dbReference type="Proteomes" id="UP000193642">
    <property type="component" value="Unassembled WGS sequence"/>
</dbReference>
<reference evidence="2 3" key="1">
    <citation type="submission" date="2016-07" db="EMBL/GenBank/DDBJ databases">
        <title>Pervasive Adenine N6-methylation of Active Genes in Fungi.</title>
        <authorList>
            <consortium name="DOE Joint Genome Institute"/>
            <person name="Mondo S.J."/>
            <person name="Dannebaum R.O."/>
            <person name="Kuo R.C."/>
            <person name="Labutti K."/>
            <person name="Haridas S."/>
            <person name="Kuo A."/>
            <person name="Salamov A."/>
            <person name="Ahrendt S.R."/>
            <person name="Lipzen A."/>
            <person name="Sullivan W."/>
            <person name="Andreopoulos W.B."/>
            <person name="Clum A."/>
            <person name="Lindquist E."/>
            <person name="Daum C."/>
            <person name="Ramamoorthy G.K."/>
            <person name="Gryganskyi A."/>
            <person name="Culley D."/>
            <person name="Magnuson J.K."/>
            <person name="James T.Y."/>
            <person name="O'Malley M.A."/>
            <person name="Stajich J.E."/>
            <person name="Spatafora J.W."/>
            <person name="Visel A."/>
            <person name="Grigoriev I.V."/>
        </authorList>
    </citation>
    <scope>NUCLEOTIDE SEQUENCE [LARGE SCALE GENOMIC DNA]</scope>
    <source>
        <strain evidence="2 3">JEL800</strain>
    </source>
</reference>
<dbReference type="EMBL" id="MCGO01000030">
    <property type="protein sequence ID" value="ORY41970.1"/>
    <property type="molecule type" value="Genomic_DNA"/>
</dbReference>
<feature type="transmembrane region" description="Helical" evidence="1">
    <location>
        <begin position="12"/>
        <end position="38"/>
    </location>
</feature>
<keyword evidence="3" id="KW-1185">Reference proteome</keyword>
<feature type="transmembrane region" description="Helical" evidence="1">
    <location>
        <begin position="109"/>
        <end position="128"/>
    </location>
</feature>
<keyword evidence="1" id="KW-0812">Transmembrane</keyword>
<sequence>MALQSSVPAQYIAVVTALASTCLLLGGAIGIAVTGTIFNNLIASKTLTAGKLQLTVGMIQKAGYSADTSEVMGLLELMKIAAEKYPQYASTIADARIELVVAFNDSFKIAYLSMLAYPIILLVLALFVKQINPSGSDRSHSAMPLLVE</sequence>
<comment type="caution">
    <text evidence="2">The sequence shown here is derived from an EMBL/GenBank/DDBJ whole genome shotgun (WGS) entry which is preliminary data.</text>
</comment>
<dbReference type="InterPro" id="IPR036259">
    <property type="entry name" value="MFS_trans_sf"/>
</dbReference>
<evidence type="ECO:0000313" key="3">
    <source>
        <dbReference type="Proteomes" id="UP000193642"/>
    </source>
</evidence>
<proteinExistence type="predicted"/>
<gene>
    <name evidence="2" type="ORF">BCR33DRAFT_786687</name>
</gene>
<dbReference type="AlphaFoldDB" id="A0A1Y2C4K3"/>
<dbReference type="OrthoDB" id="2149875at2759"/>
<keyword evidence="1" id="KW-1133">Transmembrane helix</keyword>
<dbReference type="SUPFAM" id="SSF103473">
    <property type="entry name" value="MFS general substrate transporter"/>
    <property type="match status" value="1"/>
</dbReference>
<accession>A0A1Y2C4K3</accession>